<evidence type="ECO:0000256" key="3">
    <source>
        <dbReference type="ARBA" id="ARBA00022801"/>
    </source>
</evidence>
<dbReference type="GO" id="GO:0006508">
    <property type="term" value="P:proteolysis"/>
    <property type="evidence" value="ECO:0007669"/>
    <property type="project" value="UniProtKB-KW"/>
</dbReference>
<feature type="compositionally biased region" description="Pro residues" evidence="4">
    <location>
        <begin position="598"/>
        <end position="612"/>
    </location>
</feature>
<evidence type="ECO:0000259" key="5">
    <source>
        <dbReference type="PROSITE" id="PS50600"/>
    </source>
</evidence>
<dbReference type="GO" id="GO:0008234">
    <property type="term" value="F:cysteine-type peptidase activity"/>
    <property type="evidence" value="ECO:0007669"/>
    <property type="project" value="InterPro"/>
</dbReference>
<evidence type="ECO:0000256" key="1">
    <source>
        <dbReference type="ARBA" id="ARBA00005234"/>
    </source>
</evidence>
<feature type="region of interest" description="Disordered" evidence="4">
    <location>
        <begin position="1"/>
        <end position="24"/>
    </location>
</feature>
<dbReference type="Proteomes" id="UP001221757">
    <property type="component" value="Unassembled WGS sequence"/>
</dbReference>
<evidence type="ECO:0000313" key="6">
    <source>
        <dbReference type="EMBL" id="KAJ7681122.1"/>
    </source>
</evidence>
<keyword evidence="3" id="KW-0378">Hydrolase</keyword>
<sequence>MPDPALPGPEAAPATGGILLTGETAHDAALAGEEYGVPTEWEDPDQTPVWLQRVDRTAKNKKWTHIATINTEDLPMWFNNQKNDYQPRAHAESRIVYVNYFGHPGDSPHDVRARKCVVRWAKQAPPESELRTTAIKDERPVWRWVYVCAGVHDRVPPLAKDGANTRTGKAASDDEESHTSSGDQNSEDEAPGSGSEDSEQGQQEGQTRSRWKRCAASVQLHFEITANDLAVVKVWQSGEHDDATPAQFPHLAFCRLLRLQMLDRFRRFGSTASAVKRDLVERFLMKDSTGKSQALPAHRIPSSKQIQGMLSAGRQRERLDRNPFRATWLMVRRNPRNMYYYTPHDFSRRDSESKFTVAITDDFSLDSIILNASGPNGALFIDSTHRLHNENRAATTALCTADLNAHMMPGAYLISANIKGATIKEWFMQTTEKIEARAQEVVNDKSLIQDRDPATRERIYTCCQTIVKYGFSSTLIMMDKSRSQLNGVVEALKALGIEEWVYLRLCQFHVVQAILRFDCDNGRQGLGFTIPFSIKFEILVLFRKLQRCRSWTDWDETKRIFHAGLAKLLSNEDVETLHKKATLEQEAEAGTPSKTQPAPLPSQTAPPPPRTVPQPKSKRAKAEGKTCLEVVQDYFDSNWFVNPWISMFTDIGMPADQSRDGTWNTNNWAESAFKQFNTIFLENKQNKRIDRLASIILNDHLPYFRYFSTPDRPQPRALIEMNLTANRLWENGMVHASSDVPEQFTITRLIEGNAVMHTAVLKPLNCDCRTYEQTGKACVDILAARLLRANGPIANWKAAEYNTEKDFNEHGKRRPKARKGRKRKNRKPSEEPGRLPNDGTLLKELHKMLDKLGNLSEAENQQVLEPSFGEFQVEPTFGEFRVVNSSGRPAKARPLHPWRRKTTQRIYATPGVHSYSPRFTKKRGPPKRRRLRWNSLFPATTRLVNARIAAYMARRARQRMMGVFRVNAPPADPPPGPPLDAQELDEFLFAGHQFSFGMSDEIPDDNDQFINQEDRSLHTFDVDRWRRVRYEMRQDEMGIFIVCQNTSVAAREQGIIYLYGAPDVPFVERLRQLDWSQPLSEHQLRSAGLDLLADLVSTRKNGLVKHIVFYDLRHRHWTTFHHDLVTGQSVWYNSLSAPDQPTPPFNDPDQRVLQQFFLRPHLAGPLSAAPAADPFIPLYLGLQHDSFTCGFWTLYIGHSIALGFDPINEAISTLDIKELVGPLYLSFIGHEWGVPASLVEDLFRVFRPRITFAHFPPDFIFSYRPKEYGRVIVNSIPEQPERTRPSSPPASVTGVLPAENADTGSLDASYMQLLPGAGAHTKNTTWNVTPAIPRGYITVNALALDLLINNGHVQDGVVDGYLSLLAAEVDPTPRAQSQGPRFVITDAVFGIELFKRATRNASGMRPPRWSTQRSGPRKLWFDKVNIFTANLLVVPVYWELMTHWLLCSVFFKSHQIRIYDSITAGGTRRHRAVYDRMREMLMWEHKGQYNGIPLADSWAQFSSDSVIIVPQQDNTVDCGIYTIANAENLVRNLEPAPTSYTAASAAVDRIKIANRLNVSIRSLPINHAALGAAPAKTLAAPAIATPPPAKIPARRWVPSKPEGHIAFFPSTNPNLKGLLLPAKTLAVTSRQAELMWHCNTLFMEQADKPVGPFTCPLAEWEAAAGRSCKSDELVPLQWPAAREGWSQRKFGTYVFASDRALAAVLRLGKDTILRYLHEEEAESEFFVRLKEDYRAARLIVDPVAETFDFEAAIFPNFQWFQIASHEAMIYQFAGEISSAVRYEFADVDDAPAALLQLADDIGSAYLWVTYVAFLSGFDISTVYERMKAGEVRWPSSEVEDMWAAYLQLFLHS</sequence>
<gene>
    <name evidence="6" type="ORF">B0H17DRAFT_1206061</name>
</gene>
<feature type="compositionally biased region" description="Basic residues" evidence="4">
    <location>
        <begin position="811"/>
        <end position="826"/>
    </location>
</feature>
<feature type="region of interest" description="Disordered" evidence="4">
    <location>
        <begin position="584"/>
        <end position="623"/>
    </location>
</feature>
<dbReference type="InterPro" id="IPR003653">
    <property type="entry name" value="Peptidase_C48_C"/>
</dbReference>
<proteinExistence type="inferred from homology"/>
<dbReference type="PROSITE" id="PS50600">
    <property type="entry name" value="ULP_PROTEASE"/>
    <property type="match status" value="1"/>
</dbReference>
<feature type="region of interest" description="Disordered" evidence="4">
    <location>
        <begin position="806"/>
        <end position="840"/>
    </location>
</feature>
<evidence type="ECO:0000313" key="7">
    <source>
        <dbReference type="Proteomes" id="UP001221757"/>
    </source>
</evidence>
<evidence type="ECO:0000256" key="4">
    <source>
        <dbReference type="SAM" id="MobiDB-lite"/>
    </source>
</evidence>
<dbReference type="GO" id="GO:0019783">
    <property type="term" value="F:ubiquitin-like protein peptidase activity"/>
    <property type="evidence" value="ECO:0007669"/>
    <property type="project" value="UniProtKB-ARBA"/>
</dbReference>
<feature type="region of interest" description="Disordered" evidence="4">
    <location>
        <begin position="1276"/>
        <end position="1296"/>
    </location>
</feature>
<comment type="similarity">
    <text evidence="1">Belongs to the peptidase C48 family.</text>
</comment>
<keyword evidence="7" id="KW-1185">Reference proteome</keyword>
<dbReference type="SUPFAM" id="SSF54001">
    <property type="entry name" value="Cysteine proteinases"/>
    <property type="match status" value="1"/>
</dbReference>
<dbReference type="Gene3D" id="3.40.395.10">
    <property type="entry name" value="Adenoviral Proteinase, Chain A"/>
    <property type="match status" value="1"/>
</dbReference>
<accession>A0AAD7D5U4</accession>
<protein>
    <recommendedName>
        <fullName evidence="5">Ubiquitin-like protease family profile domain-containing protein</fullName>
    </recommendedName>
</protein>
<dbReference type="InterPro" id="IPR038765">
    <property type="entry name" value="Papain-like_cys_pep_sf"/>
</dbReference>
<feature type="compositionally biased region" description="Low complexity" evidence="4">
    <location>
        <begin position="192"/>
        <end position="206"/>
    </location>
</feature>
<reference evidence="6" key="1">
    <citation type="submission" date="2023-03" db="EMBL/GenBank/DDBJ databases">
        <title>Massive genome expansion in bonnet fungi (Mycena s.s.) driven by repeated elements and novel gene families across ecological guilds.</title>
        <authorList>
            <consortium name="Lawrence Berkeley National Laboratory"/>
            <person name="Harder C.B."/>
            <person name="Miyauchi S."/>
            <person name="Viragh M."/>
            <person name="Kuo A."/>
            <person name="Thoen E."/>
            <person name="Andreopoulos B."/>
            <person name="Lu D."/>
            <person name="Skrede I."/>
            <person name="Drula E."/>
            <person name="Henrissat B."/>
            <person name="Morin E."/>
            <person name="Kohler A."/>
            <person name="Barry K."/>
            <person name="LaButti K."/>
            <person name="Morin E."/>
            <person name="Salamov A."/>
            <person name="Lipzen A."/>
            <person name="Mereny Z."/>
            <person name="Hegedus B."/>
            <person name="Baldrian P."/>
            <person name="Stursova M."/>
            <person name="Weitz H."/>
            <person name="Taylor A."/>
            <person name="Grigoriev I.V."/>
            <person name="Nagy L.G."/>
            <person name="Martin F."/>
            <person name="Kauserud H."/>
        </authorList>
    </citation>
    <scope>NUCLEOTIDE SEQUENCE</scope>
    <source>
        <strain evidence="6">CBHHK067</strain>
    </source>
</reference>
<feature type="region of interest" description="Disordered" evidence="4">
    <location>
        <begin position="156"/>
        <end position="210"/>
    </location>
</feature>
<dbReference type="Pfam" id="PF02902">
    <property type="entry name" value="Peptidase_C48"/>
    <property type="match status" value="1"/>
</dbReference>
<keyword evidence="2" id="KW-0645">Protease</keyword>
<organism evidence="6 7">
    <name type="scientific">Mycena rosella</name>
    <name type="common">Pink bonnet</name>
    <name type="synonym">Agaricus rosellus</name>
    <dbReference type="NCBI Taxonomy" id="1033263"/>
    <lineage>
        <taxon>Eukaryota</taxon>
        <taxon>Fungi</taxon>
        <taxon>Dikarya</taxon>
        <taxon>Basidiomycota</taxon>
        <taxon>Agaricomycotina</taxon>
        <taxon>Agaricomycetes</taxon>
        <taxon>Agaricomycetidae</taxon>
        <taxon>Agaricales</taxon>
        <taxon>Marasmiineae</taxon>
        <taxon>Mycenaceae</taxon>
        <taxon>Mycena</taxon>
    </lineage>
</organism>
<evidence type="ECO:0000256" key="2">
    <source>
        <dbReference type="ARBA" id="ARBA00022670"/>
    </source>
</evidence>
<feature type="domain" description="Ubiquitin-like protease family profile" evidence="5">
    <location>
        <begin position="1337"/>
        <end position="1529"/>
    </location>
</feature>
<comment type="caution">
    <text evidence="6">The sequence shown here is derived from an EMBL/GenBank/DDBJ whole genome shotgun (WGS) entry which is preliminary data.</text>
</comment>
<name>A0AAD7D5U4_MYCRO</name>
<dbReference type="EMBL" id="JARKIE010000122">
    <property type="protein sequence ID" value="KAJ7681122.1"/>
    <property type="molecule type" value="Genomic_DNA"/>
</dbReference>